<dbReference type="SUPFAM" id="SSF48264">
    <property type="entry name" value="Cytochrome P450"/>
    <property type="match status" value="1"/>
</dbReference>
<dbReference type="AlphaFoldDB" id="A0A2P5A2G4"/>
<dbReference type="GO" id="GO:0020037">
    <property type="term" value="F:heme binding"/>
    <property type="evidence" value="ECO:0007669"/>
    <property type="project" value="InterPro"/>
</dbReference>
<name>A0A2P5A2G4_9HYPO</name>
<dbReference type="STRING" id="398673.A0A2P5A2G4"/>
<dbReference type="GO" id="GO:0005506">
    <property type="term" value="F:iron ion binding"/>
    <property type="evidence" value="ECO:0007669"/>
    <property type="project" value="InterPro"/>
</dbReference>
<evidence type="ECO:0000256" key="4">
    <source>
        <dbReference type="ARBA" id="ARBA00022723"/>
    </source>
</evidence>
<keyword evidence="5" id="KW-0560">Oxidoreductase</keyword>
<reference evidence="9 10" key="1">
    <citation type="journal article" date="2016" name="Genome Announc.">
        <title>Draft Whole-Genome Sequence of Trichoderma gamsii T6085, a Promising Biocontrol Agent of Fusarium Head Blight on Wheat.</title>
        <authorList>
            <person name="Baroncelli R."/>
            <person name="Zapparata A."/>
            <person name="Piaggeschi G."/>
            <person name="Sarrocco S."/>
            <person name="Vannacci G."/>
        </authorList>
    </citation>
    <scope>NUCLEOTIDE SEQUENCE [LARGE SCALE GENOMIC DNA]</scope>
    <source>
        <strain evidence="9 10">T6085</strain>
    </source>
</reference>
<dbReference type="InterPro" id="IPR001128">
    <property type="entry name" value="Cyt_P450"/>
</dbReference>
<protein>
    <submittedName>
        <fullName evidence="9">Cytochrome P450</fullName>
    </submittedName>
</protein>
<accession>A0A2P5A2G4</accession>
<sequence>MSIDRLWLLGAGSVTALAYLAVRLVHHRSKYRDLPCPPHSMIWGHLKLIGEYVEKLPRGIHMQSVISELKADYDLPDVFYIDLWPLGPQFIFCVSPEACAIPTTENTFDMHEEVAKFLRGSVGASFIEGTNGPLWKHLHQTLAPGLTPSVIRGNHGSIIEQAATLRHRFSEIAKSGKVTDIRHELGYYPFQVMVKILLNETLNTQIYDDVKSAIDLQGEINATNNPFAKWRFGREAKRLWKRIETAIEPKIRARFTALQQQDVAPTKSSVTCLLDRMMLSEVQSGHSLGNNTMRIMLDKYGGPLSESSIVHYILMLLSVFPDALQKLREEHDRIFDKDHDKTVQMLQEQPGLINNLAYTTAVVNETLRLFTVGFSVRAAPSGMPTMEYKGRSYPLKDHLVSISQQTMHYNPKYFDEPTLFKPERFISAEPSFPRNAYRPFEKGLRSCLGQPLAMDEMKILLVMVARWFDFELREHNPSDKPKYSYTDLDTKLGDHAIQSWAFTAGPAGRVMMKVTER</sequence>
<dbReference type="PRINTS" id="PR00463">
    <property type="entry name" value="EP450I"/>
</dbReference>
<dbReference type="GO" id="GO:0016705">
    <property type="term" value="F:oxidoreductase activity, acting on paired donors, with incorporation or reduction of molecular oxygen"/>
    <property type="evidence" value="ECO:0007669"/>
    <property type="project" value="InterPro"/>
</dbReference>
<dbReference type="PANTHER" id="PTHR24305:SF107">
    <property type="entry name" value="P450, PUTATIVE (EUROFUNG)-RELATED"/>
    <property type="match status" value="1"/>
</dbReference>
<evidence type="ECO:0000256" key="1">
    <source>
        <dbReference type="ARBA" id="ARBA00001971"/>
    </source>
</evidence>
<gene>
    <name evidence="9" type="ORF">TGAM01_v200152</name>
</gene>
<keyword evidence="3 8" id="KW-0349">Heme</keyword>
<evidence type="ECO:0000256" key="8">
    <source>
        <dbReference type="PIRSR" id="PIRSR602401-1"/>
    </source>
</evidence>
<dbReference type="Gene3D" id="1.10.630.10">
    <property type="entry name" value="Cytochrome P450"/>
    <property type="match status" value="1"/>
</dbReference>
<dbReference type="PANTHER" id="PTHR24305">
    <property type="entry name" value="CYTOCHROME P450"/>
    <property type="match status" value="1"/>
</dbReference>
<dbReference type="PRINTS" id="PR00385">
    <property type="entry name" value="P450"/>
</dbReference>
<evidence type="ECO:0000313" key="9">
    <source>
        <dbReference type="EMBL" id="PON30732.1"/>
    </source>
</evidence>
<comment type="pathway">
    <text evidence="2">Secondary metabolite biosynthesis.</text>
</comment>
<evidence type="ECO:0000256" key="3">
    <source>
        <dbReference type="ARBA" id="ARBA00022617"/>
    </source>
</evidence>
<evidence type="ECO:0000256" key="5">
    <source>
        <dbReference type="ARBA" id="ARBA00023002"/>
    </source>
</evidence>
<feature type="binding site" description="axial binding residue" evidence="8">
    <location>
        <position position="447"/>
    </location>
    <ligand>
        <name>heme</name>
        <dbReference type="ChEBI" id="CHEBI:30413"/>
    </ligand>
    <ligandPart>
        <name>Fe</name>
        <dbReference type="ChEBI" id="CHEBI:18248"/>
    </ligandPart>
</feature>
<dbReference type="GO" id="GO:0004497">
    <property type="term" value="F:monooxygenase activity"/>
    <property type="evidence" value="ECO:0007669"/>
    <property type="project" value="UniProtKB-KW"/>
</dbReference>
<comment type="caution">
    <text evidence="9">The sequence shown here is derived from an EMBL/GenBank/DDBJ whole genome shotgun (WGS) entry which is preliminary data.</text>
</comment>
<dbReference type="InterPro" id="IPR050121">
    <property type="entry name" value="Cytochrome_P450_monoxygenase"/>
</dbReference>
<dbReference type="RefSeq" id="XP_024406711.1">
    <property type="nucleotide sequence ID" value="XM_024548496.1"/>
</dbReference>
<comment type="cofactor">
    <cofactor evidence="1 8">
        <name>heme</name>
        <dbReference type="ChEBI" id="CHEBI:30413"/>
    </cofactor>
</comment>
<evidence type="ECO:0000256" key="7">
    <source>
        <dbReference type="ARBA" id="ARBA00023033"/>
    </source>
</evidence>
<keyword evidence="6 8" id="KW-0408">Iron</keyword>
<dbReference type="Proteomes" id="UP000054821">
    <property type="component" value="Unassembled WGS sequence"/>
</dbReference>
<keyword evidence="10" id="KW-1185">Reference proteome</keyword>
<dbReference type="InterPro" id="IPR036396">
    <property type="entry name" value="Cyt_P450_sf"/>
</dbReference>
<proteinExistence type="predicted"/>
<evidence type="ECO:0000256" key="6">
    <source>
        <dbReference type="ARBA" id="ARBA00023004"/>
    </source>
</evidence>
<organism evidence="9 10">
    <name type="scientific">Trichoderma gamsii</name>
    <dbReference type="NCBI Taxonomy" id="398673"/>
    <lineage>
        <taxon>Eukaryota</taxon>
        <taxon>Fungi</taxon>
        <taxon>Dikarya</taxon>
        <taxon>Ascomycota</taxon>
        <taxon>Pezizomycotina</taxon>
        <taxon>Sordariomycetes</taxon>
        <taxon>Hypocreomycetidae</taxon>
        <taxon>Hypocreales</taxon>
        <taxon>Hypocreaceae</taxon>
        <taxon>Trichoderma</taxon>
    </lineage>
</organism>
<dbReference type="InterPro" id="IPR002401">
    <property type="entry name" value="Cyt_P450_E_grp-I"/>
</dbReference>
<keyword evidence="7" id="KW-0503">Monooxygenase</keyword>
<dbReference type="Pfam" id="PF00067">
    <property type="entry name" value="p450"/>
    <property type="match status" value="1"/>
</dbReference>
<evidence type="ECO:0000313" key="10">
    <source>
        <dbReference type="Proteomes" id="UP000054821"/>
    </source>
</evidence>
<keyword evidence="4 8" id="KW-0479">Metal-binding</keyword>
<evidence type="ECO:0000256" key="2">
    <source>
        <dbReference type="ARBA" id="ARBA00005179"/>
    </source>
</evidence>
<dbReference type="EMBL" id="JPDN02000001">
    <property type="protein sequence ID" value="PON30732.1"/>
    <property type="molecule type" value="Genomic_DNA"/>
</dbReference>
<dbReference type="GeneID" id="29984669"/>